<dbReference type="GO" id="GO:0016874">
    <property type="term" value="F:ligase activity"/>
    <property type="evidence" value="ECO:0007669"/>
    <property type="project" value="UniProtKB-KW"/>
</dbReference>
<reference evidence="1 2" key="1">
    <citation type="submission" date="2022-06" db="EMBL/GenBank/DDBJ databases">
        <title>Halomicroarcula sp. a new haloarchaeum isolate from saline soil.</title>
        <authorList>
            <person name="Strakova D."/>
            <person name="Galisteo C."/>
            <person name="Sanchez-Porro C."/>
            <person name="Ventosa A."/>
        </authorList>
    </citation>
    <scope>NUCLEOTIDE SEQUENCE [LARGE SCALE GENOMIC DNA]</scope>
    <source>
        <strain evidence="1 2">S3CR25-11</strain>
    </source>
</reference>
<dbReference type="InterPro" id="IPR006336">
    <property type="entry name" value="GCS2"/>
</dbReference>
<dbReference type="EMBL" id="JAMQOS010000004">
    <property type="protein sequence ID" value="MDS0283073.1"/>
    <property type="molecule type" value="Genomic_DNA"/>
</dbReference>
<organism evidence="1 2">
    <name type="scientific">Haloarcula onubensis</name>
    <dbReference type="NCBI Taxonomy" id="2950539"/>
    <lineage>
        <taxon>Archaea</taxon>
        <taxon>Methanobacteriati</taxon>
        <taxon>Methanobacteriota</taxon>
        <taxon>Stenosarchaea group</taxon>
        <taxon>Halobacteria</taxon>
        <taxon>Halobacteriales</taxon>
        <taxon>Haloarculaceae</taxon>
        <taxon>Haloarcula</taxon>
    </lineage>
</organism>
<comment type="caution">
    <text evidence="1">The sequence shown here is derived from an EMBL/GenBank/DDBJ whole genome shotgun (WGS) entry which is preliminary data.</text>
</comment>
<name>A0ABU2FQN3_9EURY</name>
<dbReference type="PANTHER" id="PTHR36510:SF1">
    <property type="entry name" value="GLUTAMATE--CYSTEINE LIGASE 2-RELATED"/>
    <property type="match status" value="1"/>
</dbReference>
<protein>
    <submittedName>
        <fullName evidence="1">Glutamate-cysteine ligase family protein</fullName>
    </submittedName>
</protein>
<keyword evidence="1" id="KW-0436">Ligase</keyword>
<dbReference type="Proteomes" id="UP001268864">
    <property type="component" value="Unassembled WGS sequence"/>
</dbReference>
<gene>
    <name evidence="1" type="ORF">NDI86_13150</name>
</gene>
<dbReference type="SUPFAM" id="SSF55931">
    <property type="entry name" value="Glutamine synthetase/guanido kinase"/>
    <property type="match status" value="1"/>
</dbReference>
<keyword evidence="2" id="KW-1185">Reference proteome</keyword>
<sequence length="370" mass="41593">MSANQSQPIRRSIEVEYWVVDEEGRLVEPDPLVAASAGVEREFVEPLLEIKTTPCETTAALRAELLGRIERVLDVADDHGMGLVPLATPLHADEIADVPSERTRIQREVIGEEFECVRRCAGTHVHVEQIPGRECEQVNTLVALDPALALVNSSRRYRGRVLSAGARSKLYRWMAYDDLPHQGRLWRYIDSTEEWRRRLERRYEEFETAALSAGVDRRAVVSSFDPESAVWTPVQIRERFGTVEWRSPDTALPSEVLRLADTVAGTVEHIRDAEVRIEGDTGRVTQDQVVLPEFDAVIQYVNAAIRDGLKSDALRGYLERMGFDVAAFDPISGRHEGRASLSVTEAQNRRLAAAAELARDVRQTRSVSTR</sequence>
<dbReference type="PANTHER" id="PTHR36510">
    <property type="entry name" value="GLUTAMATE--CYSTEINE LIGASE 2-RELATED"/>
    <property type="match status" value="1"/>
</dbReference>
<dbReference type="Gene3D" id="3.30.590.20">
    <property type="match status" value="1"/>
</dbReference>
<dbReference type="InterPro" id="IPR050141">
    <property type="entry name" value="GCL_type2/YbdK_subfam"/>
</dbReference>
<dbReference type="InterPro" id="IPR014746">
    <property type="entry name" value="Gln_synth/guanido_kin_cat_dom"/>
</dbReference>
<evidence type="ECO:0000313" key="1">
    <source>
        <dbReference type="EMBL" id="MDS0283073.1"/>
    </source>
</evidence>
<accession>A0ABU2FQN3</accession>
<dbReference type="RefSeq" id="WP_310900909.1">
    <property type="nucleotide sequence ID" value="NZ_JAMQOS010000004.1"/>
</dbReference>
<dbReference type="Pfam" id="PF04107">
    <property type="entry name" value="GCS2"/>
    <property type="match status" value="1"/>
</dbReference>
<evidence type="ECO:0000313" key="2">
    <source>
        <dbReference type="Proteomes" id="UP001268864"/>
    </source>
</evidence>
<proteinExistence type="predicted"/>